<organism evidence="5 6">
    <name type="scientific">Trifolium medium</name>
    <dbReference type="NCBI Taxonomy" id="97028"/>
    <lineage>
        <taxon>Eukaryota</taxon>
        <taxon>Viridiplantae</taxon>
        <taxon>Streptophyta</taxon>
        <taxon>Embryophyta</taxon>
        <taxon>Tracheophyta</taxon>
        <taxon>Spermatophyta</taxon>
        <taxon>Magnoliopsida</taxon>
        <taxon>eudicotyledons</taxon>
        <taxon>Gunneridae</taxon>
        <taxon>Pentapetalae</taxon>
        <taxon>rosids</taxon>
        <taxon>fabids</taxon>
        <taxon>Fabales</taxon>
        <taxon>Fabaceae</taxon>
        <taxon>Papilionoideae</taxon>
        <taxon>50 kb inversion clade</taxon>
        <taxon>NPAAA clade</taxon>
        <taxon>Hologalegina</taxon>
        <taxon>IRL clade</taxon>
        <taxon>Trifolieae</taxon>
        <taxon>Trifolium</taxon>
    </lineage>
</organism>
<dbReference type="EMBL" id="LXQA010109953">
    <property type="protein sequence ID" value="MCI18400.1"/>
    <property type="molecule type" value="Genomic_DNA"/>
</dbReference>
<protein>
    <submittedName>
        <fullName evidence="5">Sulfite reductase</fullName>
    </submittedName>
</protein>
<dbReference type="GO" id="GO:0051536">
    <property type="term" value="F:iron-sulfur cluster binding"/>
    <property type="evidence" value="ECO:0007669"/>
    <property type="project" value="UniProtKB-KW"/>
</dbReference>
<dbReference type="GO" id="GO:0009337">
    <property type="term" value="C:sulfite reductase complex (NADPH)"/>
    <property type="evidence" value="ECO:0007669"/>
    <property type="project" value="TreeGrafter"/>
</dbReference>
<dbReference type="AlphaFoldDB" id="A0A392Q3U3"/>
<keyword evidence="6" id="KW-1185">Reference proteome</keyword>
<accession>A0A392Q3U3</accession>
<evidence type="ECO:0000256" key="3">
    <source>
        <dbReference type="ARBA" id="ARBA00023004"/>
    </source>
</evidence>
<reference evidence="5 6" key="1">
    <citation type="journal article" date="2018" name="Front. Plant Sci.">
        <title>Red Clover (Trifolium pratense) and Zigzag Clover (T. medium) - A Picture of Genomic Similarities and Differences.</title>
        <authorList>
            <person name="Dluhosova J."/>
            <person name="Istvanek J."/>
            <person name="Nedelnik J."/>
            <person name="Repkova J."/>
        </authorList>
    </citation>
    <scope>NUCLEOTIDE SEQUENCE [LARGE SCALE GENOMIC DNA]</scope>
    <source>
        <strain evidence="6">cv. 10/8</strain>
        <tissue evidence="5">Leaf</tissue>
    </source>
</reference>
<feature type="non-terminal residue" evidence="5">
    <location>
        <position position="1"/>
    </location>
</feature>
<keyword evidence="3" id="KW-0408">Iron</keyword>
<keyword evidence="4" id="KW-0411">Iron-sulfur</keyword>
<dbReference type="InterPro" id="IPR045169">
    <property type="entry name" value="NO2/SO3_Rdtase_4Fe4S_prot"/>
</dbReference>
<sequence length="116" mass="13062">PYMAELGLVGDGPNSYQVWLGGSSNQTSLARSFMDKVKLHDLEKGFEKLKEFIEKWEGPVVAQTTRHNLKLFTDKETYEAMDGLAKLQNKNAHQLAIEVIRNYVASNQNGKGESFN</sequence>
<proteinExistence type="predicted"/>
<dbReference type="GO" id="GO:0050311">
    <property type="term" value="F:sulfite reductase (ferredoxin) activity"/>
    <property type="evidence" value="ECO:0007669"/>
    <property type="project" value="TreeGrafter"/>
</dbReference>
<dbReference type="PANTHER" id="PTHR11493:SF47">
    <property type="entry name" value="SULFITE REDUCTASE [NADPH] SUBUNIT BETA"/>
    <property type="match status" value="1"/>
</dbReference>
<dbReference type="Proteomes" id="UP000265520">
    <property type="component" value="Unassembled WGS sequence"/>
</dbReference>
<keyword evidence="2" id="KW-0479">Metal-binding</keyword>
<dbReference type="PANTHER" id="PTHR11493">
    <property type="entry name" value="SULFITE REDUCTASE [NADPH] SUBUNIT BETA-RELATED"/>
    <property type="match status" value="1"/>
</dbReference>
<dbReference type="GO" id="GO:0000103">
    <property type="term" value="P:sulfate assimilation"/>
    <property type="evidence" value="ECO:0007669"/>
    <property type="project" value="TreeGrafter"/>
</dbReference>
<dbReference type="GO" id="GO:0009570">
    <property type="term" value="C:chloroplast stroma"/>
    <property type="evidence" value="ECO:0007669"/>
    <property type="project" value="TreeGrafter"/>
</dbReference>
<feature type="non-terminal residue" evidence="5">
    <location>
        <position position="116"/>
    </location>
</feature>
<comment type="caution">
    <text evidence="5">The sequence shown here is derived from an EMBL/GenBank/DDBJ whole genome shotgun (WGS) entry which is preliminary data.</text>
</comment>
<dbReference type="GO" id="GO:0020037">
    <property type="term" value="F:heme binding"/>
    <property type="evidence" value="ECO:0007669"/>
    <property type="project" value="InterPro"/>
</dbReference>
<evidence type="ECO:0000256" key="4">
    <source>
        <dbReference type="ARBA" id="ARBA00023014"/>
    </source>
</evidence>
<name>A0A392Q3U3_9FABA</name>
<evidence type="ECO:0000256" key="1">
    <source>
        <dbReference type="ARBA" id="ARBA00001966"/>
    </source>
</evidence>
<evidence type="ECO:0000313" key="5">
    <source>
        <dbReference type="EMBL" id="MCI18400.1"/>
    </source>
</evidence>
<evidence type="ECO:0000256" key="2">
    <source>
        <dbReference type="ARBA" id="ARBA00022723"/>
    </source>
</evidence>
<dbReference type="Gene3D" id="3.30.413.10">
    <property type="entry name" value="Sulfite Reductase Hemoprotein, domain 1"/>
    <property type="match status" value="1"/>
</dbReference>
<evidence type="ECO:0000313" key="6">
    <source>
        <dbReference type="Proteomes" id="UP000265520"/>
    </source>
</evidence>
<dbReference type="InterPro" id="IPR045854">
    <property type="entry name" value="NO2/SO3_Rdtase_4Fe4S_sf"/>
</dbReference>
<dbReference type="GO" id="GO:0016002">
    <property type="term" value="F:sulfite reductase activity"/>
    <property type="evidence" value="ECO:0007669"/>
    <property type="project" value="TreeGrafter"/>
</dbReference>
<dbReference type="SUPFAM" id="SSF56014">
    <property type="entry name" value="Nitrite and sulphite reductase 4Fe-4S domain-like"/>
    <property type="match status" value="1"/>
</dbReference>
<comment type="cofactor">
    <cofactor evidence="1">
        <name>[4Fe-4S] cluster</name>
        <dbReference type="ChEBI" id="CHEBI:49883"/>
    </cofactor>
</comment>
<dbReference type="GO" id="GO:0046872">
    <property type="term" value="F:metal ion binding"/>
    <property type="evidence" value="ECO:0007669"/>
    <property type="project" value="UniProtKB-KW"/>
</dbReference>